<sequence>MVGVGEGDRKPRITRSKLQYFTINYSCQVNGGGEAVSVVTASSGRQVTFLTLVIMGKHFPVSPPDTLPGRKEQGFSAL</sequence>
<protein>
    <submittedName>
        <fullName evidence="1">Uncharacterized protein</fullName>
    </submittedName>
</protein>
<organism evidence="1 2">
    <name type="scientific">Portunus trituberculatus</name>
    <name type="common">Swimming crab</name>
    <name type="synonym">Neptunus trituberculatus</name>
    <dbReference type="NCBI Taxonomy" id="210409"/>
    <lineage>
        <taxon>Eukaryota</taxon>
        <taxon>Metazoa</taxon>
        <taxon>Ecdysozoa</taxon>
        <taxon>Arthropoda</taxon>
        <taxon>Crustacea</taxon>
        <taxon>Multicrustacea</taxon>
        <taxon>Malacostraca</taxon>
        <taxon>Eumalacostraca</taxon>
        <taxon>Eucarida</taxon>
        <taxon>Decapoda</taxon>
        <taxon>Pleocyemata</taxon>
        <taxon>Brachyura</taxon>
        <taxon>Eubrachyura</taxon>
        <taxon>Portunoidea</taxon>
        <taxon>Portunidae</taxon>
        <taxon>Portuninae</taxon>
        <taxon>Portunus</taxon>
    </lineage>
</organism>
<evidence type="ECO:0000313" key="1">
    <source>
        <dbReference type="EMBL" id="MPC08780.1"/>
    </source>
</evidence>
<dbReference type="Proteomes" id="UP000324222">
    <property type="component" value="Unassembled WGS sequence"/>
</dbReference>
<accession>A0A5B7CHF9</accession>
<comment type="caution">
    <text evidence="1">The sequence shown here is derived from an EMBL/GenBank/DDBJ whole genome shotgun (WGS) entry which is preliminary data.</text>
</comment>
<proteinExistence type="predicted"/>
<dbReference type="EMBL" id="VSRR010000043">
    <property type="protein sequence ID" value="MPC08780.1"/>
    <property type="molecule type" value="Genomic_DNA"/>
</dbReference>
<gene>
    <name evidence="1" type="ORF">E2C01_001372</name>
</gene>
<name>A0A5B7CHF9_PORTR</name>
<evidence type="ECO:0000313" key="2">
    <source>
        <dbReference type="Proteomes" id="UP000324222"/>
    </source>
</evidence>
<keyword evidence="2" id="KW-1185">Reference proteome</keyword>
<dbReference type="AlphaFoldDB" id="A0A5B7CHF9"/>
<reference evidence="1 2" key="1">
    <citation type="submission" date="2019-05" db="EMBL/GenBank/DDBJ databases">
        <title>Another draft genome of Portunus trituberculatus and its Hox gene families provides insights of decapod evolution.</title>
        <authorList>
            <person name="Jeong J.-H."/>
            <person name="Song I."/>
            <person name="Kim S."/>
            <person name="Choi T."/>
            <person name="Kim D."/>
            <person name="Ryu S."/>
            <person name="Kim W."/>
        </authorList>
    </citation>
    <scope>NUCLEOTIDE SEQUENCE [LARGE SCALE GENOMIC DNA]</scope>
    <source>
        <tissue evidence="1">Muscle</tissue>
    </source>
</reference>